<accession>A0ACB8SW85</accession>
<dbReference type="EMBL" id="MU277219">
    <property type="protein sequence ID" value="KAI0060385.1"/>
    <property type="molecule type" value="Genomic_DNA"/>
</dbReference>
<protein>
    <submittedName>
        <fullName evidence="1">Uncharacterized protein</fullName>
    </submittedName>
</protein>
<gene>
    <name evidence="1" type="ORF">BV25DRAFT_957138</name>
</gene>
<comment type="caution">
    <text evidence="1">The sequence shown here is derived from an EMBL/GenBank/DDBJ whole genome shotgun (WGS) entry which is preliminary data.</text>
</comment>
<evidence type="ECO:0000313" key="1">
    <source>
        <dbReference type="EMBL" id="KAI0060385.1"/>
    </source>
</evidence>
<organism evidence="1 2">
    <name type="scientific">Artomyces pyxidatus</name>
    <dbReference type="NCBI Taxonomy" id="48021"/>
    <lineage>
        <taxon>Eukaryota</taxon>
        <taxon>Fungi</taxon>
        <taxon>Dikarya</taxon>
        <taxon>Basidiomycota</taxon>
        <taxon>Agaricomycotina</taxon>
        <taxon>Agaricomycetes</taxon>
        <taxon>Russulales</taxon>
        <taxon>Auriscalpiaceae</taxon>
        <taxon>Artomyces</taxon>
    </lineage>
</organism>
<reference evidence="1" key="2">
    <citation type="journal article" date="2022" name="New Phytol.">
        <title>Evolutionary transition to the ectomycorrhizal habit in the genomes of a hyperdiverse lineage of mushroom-forming fungi.</title>
        <authorList>
            <person name="Looney B."/>
            <person name="Miyauchi S."/>
            <person name="Morin E."/>
            <person name="Drula E."/>
            <person name="Courty P.E."/>
            <person name="Kohler A."/>
            <person name="Kuo A."/>
            <person name="LaButti K."/>
            <person name="Pangilinan J."/>
            <person name="Lipzen A."/>
            <person name="Riley R."/>
            <person name="Andreopoulos W."/>
            <person name="He G."/>
            <person name="Johnson J."/>
            <person name="Nolan M."/>
            <person name="Tritt A."/>
            <person name="Barry K.W."/>
            <person name="Grigoriev I.V."/>
            <person name="Nagy L.G."/>
            <person name="Hibbett D."/>
            <person name="Henrissat B."/>
            <person name="Matheny P.B."/>
            <person name="Labbe J."/>
            <person name="Martin F.M."/>
        </authorList>
    </citation>
    <scope>NUCLEOTIDE SEQUENCE</scope>
    <source>
        <strain evidence="1">HHB10654</strain>
    </source>
</reference>
<evidence type="ECO:0000313" key="2">
    <source>
        <dbReference type="Proteomes" id="UP000814140"/>
    </source>
</evidence>
<reference evidence="1" key="1">
    <citation type="submission" date="2021-03" db="EMBL/GenBank/DDBJ databases">
        <authorList>
            <consortium name="DOE Joint Genome Institute"/>
            <person name="Ahrendt S."/>
            <person name="Looney B.P."/>
            <person name="Miyauchi S."/>
            <person name="Morin E."/>
            <person name="Drula E."/>
            <person name="Courty P.E."/>
            <person name="Chicoki N."/>
            <person name="Fauchery L."/>
            <person name="Kohler A."/>
            <person name="Kuo A."/>
            <person name="Labutti K."/>
            <person name="Pangilinan J."/>
            <person name="Lipzen A."/>
            <person name="Riley R."/>
            <person name="Andreopoulos W."/>
            <person name="He G."/>
            <person name="Johnson J."/>
            <person name="Barry K.W."/>
            <person name="Grigoriev I.V."/>
            <person name="Nagy L."/>
            <person name="Hibbett D."/>
            <person name="Henrissat B."/>
            <person name="Matheny P.B."/>
            <person name="Labbe J."/>
            <person name="Martin F."/>
        </authorList>
    </citation>
    <scope>NUCLEOTIDE SEQUENCE</scope>
    <source>
        <strain evidence="1">HHB10654</strain>
    </source>
</reference>
<proteinExistence type="predicted"/>
<name>A0ACB8SW85_9AGAM</name>
<keyword evidence="2" id="KW-1185">Reference proteome</keyword>
<dbReference type="Proteomes" id="UP000814140">
    <property type="component" value="Unassembled WGS sequence"/>
</dbReference>
<sequence length="192" mass="21589">MKLPIFATEGVTMRRHCGASSPRVDIAWQPRGFAFSREYVSRVDVGNPNPVTRFGKTAVSVLPCSVRAFRRPRTQKASRRDEHGESTSLRAEAVPVNIERRALTSPRRSADPARESKGRCFDSCCFGVEYECCFFRLQCVVHLQYSSKVLRECDQTLSYVGNNGPFRSWRVLTPHGDAGISGRISQAAFVWL</sequence>